<feature type="domain" description="DUF2007" evidence="1">
    <location>
        <begin position="1"/>
        <end position="65"/>
    </location>
</feature>
<reference evidence="2" key="2">
    <citation type="journal article" date="2021" name="Microorganisms">
        <title>Bacterial Dimethylsulfoniopropionate Biosynthesis in the East China Sea.</title>
        <authorList>
            <person name="Liu J."/>
            <person name="Zhang Y."/>
            <person name="Liu J."/>
            <person name="Zhong H."/>
            <person name="Williams B.T."/>
            <person name="Zheng Y."/>
            <person name="Curson A.R.J."/>
            <person name="Sun C."/>
            <person name="Sun H."/>
            <person name="Song D."/>
            <person name="Wagner Mackenzie B."/>
            <person name="Bermejo Martinez A."/>
            <person name="Todd J.D."/>
            <person name="Zhang X.H."/>
        </authorList>
    </citation>
    <scope>NUCLEOTIDE SEQUENCE</scope>
    <source>
        <strain evidence="2">AESS21</strain>
    </source>
</reference>
<reference evidence="2" key="1">
    <citation type="submission" date="2018-08" db="EMBL/GenBank/DDBJ databases">
        <authorList>
            <person name="Jin W."/>
            <person name="Wang H."/>
            <person name="Yang Y."/>
            <person name="Li M."/>
            <person name="Liu J."/>
        </authorList>
    </citation>
    <scope>NUCLEOTIDE SEQUENCE</scope>
    <source>
        <strain evidence="2">AESS21</strain>
    </source>
</reference>
<dbReference type="SUPFAM" id="SSF54913">
    <property type="entry name" value="GlnB-like"/>
    <property type="match status" value="1"/>
</dbReference>
<comment type="caution">
    <text evidence="2">The sequence shown here is derived from an EMBL/GenBank/DDBJ whole genome shotgun (WGS) entry which is preliminary data.</text>
</comment>
<accession>A0A944GVF0</accession>
<dbReference type="InterPro" id="IPR011322">
    <property type="entry name" value="N-reg_PII-like_a/b"/>
</dbReference>
<dbReference type="InterPro" id="IPR018551">
    <property type="entry name" value="DUF2007"/>
</dbReference>
<evidence type="ECO:0000259" key="1">
    <source>
        <dbReference type="Pfam" id="PF09413"/>
    </source>
</evidence>
<dbReference type="RefSeq" id="WP_153768511.1">
    <property type="nucleotide sequence ID" value="NZ_JBDWBU010000144.1"/>
</dbReference>
<organism evidence="2 3">
    <name type="scientific">Roseibium polysiphoniae</name>
    <dbReference type="NCBI Taxonomy" id="2571221"/>
    <lineage>
        <taxon>Bacteria</taxon>
        <taxon>Pseudomonadati</taxon>
        <taxon>Pseudomonadota</taxon>
        <taxon>Alphaproteobacteria</taxon>
        <taxon>Hyphomicrobiales</taxon>
        <taxon>Stappiaceae</taxon>
        <taxon>Roseibium</taxon>
    </lineage>
</organism>
<name>A0A944GVF0_9HYPH</name>
<protein>
    <submittedName>
        <fullName evidence="2">DUF2007 domain-containing protein</fullName>
    </submittedName>
</protein>
<evidence type="ECO:0000313" key="2">
    <source>
        <dbReference type="EMBL" id="MBS8262716.1"/>
    </source>
</evidence>
<gene>
    <name evidence="2" type="ORF">DYI23_20995</name>
</gene>
<dbReference type="Proteomes" id="UP000705379">
    <property type="component" value="Unassembled WGS sequence"/>
</dbReference>
<dbReference type="Gene3D" id="3.30.70.790">
    <property type="entry name" value="UreE, C-terminal domain"/>
    <property type="match status" value="1"/>
</dbReference>
<dbReference type="EMBL" id="QTKU01000007">
    <property type="protein sequence ID" value="MBS8262716.1"/>
    <property type="molecule type" value="Genomic_DNA"/>
</dbReference>
<evidence type="ECO:0000313" key="3">
    <source>
        <dbReference type="Proteomes" id="UP000705379"/>
    </source>
</evidence>
<sequence>MEELVRTNDPVLISFLESLLDEAGIKHFVADGNMSVLEGSLGMLPRRVLVDSDQMAMARRLIVDAGLENELRPENNASS</sequence>
<dbReference type="Pfam" id="PF09413">
    <property type="entry name" value="DUF2007"/>
    <property type="match status" value="1"/>
</dbReference>
<proteinExistence type="predicted"/>
<dbReference type="AlphaFoldDB" id="A0A944GVF0"/>